<evidence type="ECO:0000256" key="5">
    <source>
        <dbReference type="ARBA" id="ARBA00023274"/>
    </source>
</evidence>
<dbReference type="GO" id="GO:0070181">
    <property type="term" value="F:small ribosomal subunit rRNA binding"/>
    <property type="evidence" value="ECO:0007669"/>
    <property type="project" value="TreeGrafter"/>
</dbReference>
<dbReference type="SUPFAM" id="SSF46992">
    <property type="entry name" value="Ribosomal protein S20"/>
    <property type="match status" value="1"/>
</dbReference>
<dbReference type="PANTHER" id="PTHR33398:SF1">
    <property type="entry name" value="SMALL RIBOSOMAL SUBUNIT PROTEIN BS20C"/>
    <property type="match status" value="1"/>
</dbReference>
<evidence type="ECO:0000256" key="2">
    <source>
        <dbReference type="ARBA" id="ARBA00022730"/>
    </source>
</evidence>
<comment type="similarity">
    <text evidence="1 7">Belongs to the bacterial ribosomal protein bS20 family.</text>
</comment>
<accession>A0A2A4YH98</accession>
<keyword evidence="5 7" id="KW-0687">Ribonucleoprotein</keyword>
<dbReference type="PANTHER" id="PTHR33398">
    <property type="entry name" value="30S RIBOSOMAL PROTEIN S20"/>
    <property type="match status" value="1"/>
</dbReference>
<evidence type="ECO:0000256" key="1">
    <source>
        <dbReference type="ARBA" id="ARBA00007634"/>
    </source>
</evidence>
<dbReference type="InterPro" id="IPR036510">
    <property type="entry name" value="Ribosomal_bS20_sf"/>
</dbReference>
<dbReference type="Proteomes" id="UP000217838">
    <property type="component" value="Unassembled WGS sequence"/>
</dbReference>
<evidence type="ECO:0000256" key="7">
    <source>
        <dbReference type="HAMAP-Rule" id="MF_00500"/>
    </source>
</evidence>
<comment type="function">
    <text evidence="7">Binds directly to 16S ribosomal RNA.</text>
</comment>
<evidence type="ECO:0000313" key="9">
    <source>
        <dbReference type="Proteomes" id="UP000217838"/>
    </source>
</evidence>
<evidence type="ECO:0000256" key="6">
    <source>
        <dbReference type="ARBA" id="ARBA00035136"/>
    </source>
</evidence>
<comment type="caution">
    <text evidence="8">The sequence shown here is derived from an EMBL/GenBank/DDBJ whole genome shotgun (WGS) entry which is preliminary data.</text>
</comment>
<dbReference type="Pfam" id="PF01649">
    <property type="entry name" value="Ribosomal_S20p"/>
    <property type="match status" value="1"/>
</dbReference>
<evidence type="ECO:0000256" key="4">
    <source>
        <dbReference type="ARBA" id="ARBA00022980"/>
    </source>
</evidence>
<dbReference type="GO" id="GO:0006412">
    <property type="term" value="P:translation"/>
    <property type="evidence" value="ECO:0007669"/>
    <property type="project" value="UniProtKB-UniRule"/>
</dbReference>
<dbReference type="GO" id="GO:0015935">
    <property type="term" value="C:small ribosomal subunit"/>
    <property type="evidence" value="ECO:0007669"/>
    <property type="project" value="TreeGrafter"/>
</dbReference>
<reference evidence="9" key="1">
    <citation type="submission" date="2017-08" db="EMBL/GenBank/DDBJ databases">
        <title>A dynamic microbial community with high functional redundancy inhabits the cold, oxic subseafloor aquifer.</title>
        <authorList>
            <person name="Tully B.J."/>
            <person name="Wheat C.G."/>
            <person name="Glazer B.T."/>
            <person name="Huber J.A."/>
        </authorList>
    </citation>
    <scope>NUCLEOTIDE SEQUENCE [LARGE SCALE GENOMIC DNA]</scope>
</reference>
<evidence type="ECO:0000313" key="8">
    <source>
        <dbReference type="EMBL" id="PCI93707.1"/>
    </source>
</evidence>
<keyword evidence="4 7" id="KW-0689">Ribosomal protein</keyword>
<evidence type="ECO:0000256" key="3">
    <source>
        <dbReference type="ARBA" id="ARBA00022884"/>
    </source>
</evidence>
<dbReference type="Gene3D" id="1.20.58.110">
    <property type="entry name" value="Ribosomal protein S20"/>
    <property type="match status" value="1"/>
</dbReference>
<protein>
    <recommendedName>
        <fullName evidence="6 7">Small ribosomal subunit protein bS20</fullName>
    </recommendedName>
</protein>
<dbReference type="GO" id="GO:0005829">
    <property type="term" value="C:cytosol"/>
    <property type="evidence" value="ECO:0007669"/>
    <property type="project" value="TreeGrafter"/>
</dbReference>
<dbReference type="GO" id="GO:0003735">
    <property type="term" value="F:structural constituent of ribosome"/>
    <property type="evidence" value="ECO:0007669"/>
    <property type="project" value="InterPro"/>
</dbReference>
<organism evidence="8 9">
    <name type="scientific">Aerophobetes bacterium</name>
    <dbReference type="NCBI Taxonomy" id="2030807"/>
    <lineage>
        <taxon>Bacteria</taxon>
        <taxon>Candidatus Aerophobota</taxon>
    </lineage>
</organism>
<dbReference type="EMBL" id="NVUU01000054">
    <property type="protein sequence ID" value="PCI93707.1"/>
    <property type="molecule type" value="Genomic_DNA"/>
</dbReference>
<keyword evidence="3 7" id="KW-0694">RNA-binding</keyword>
<dbReference type="InterPro" id="IPR002583">
    <property type="entry name" value="Ribosomal_bS20"/>
</dbReference>
<proteinExistence type="inferred from homology"/>
<name>A0A2A4YH98_UNCAE</name>
<dbReference type="HAMAP" id="MF_00500">
    <property type="entry name" value="Ribosomal_bS20"/>
    <property type="match status" value="1"/>
</dbReference>
<dbReference type="NCBIfam" id="TIGR00029">
    <property type="entry name" value="S20"/>
    <property type="match status" value="1"/>
</dbReference>
<gene>
    <name evidence="7" type="primary">rpsT</name>
    <name evidence="8" type="ORF">COB11_04880</name>
</gene>
<keyword evidence="2 7" id="KW-0699">rRNA-binding</keyword>
<dbReference type="AlphaFoldDB" id="A0A2A4YH98"/>
<sequence length="94" mass="10777">MAKEEKVAKKVKRPTAQKRMIQNEKKKEVNKVLKSRLRTAVRCFETSLKNKEAENVKTHLGEVFSLMDRGVKKGIYKRNKAARTKSKFAAKAAD</sequence>